<dbReference type="EMBL" id="CAJVCH010544587">
    <property type="protein sequence ID" value="CAG7827716.1"/>
    <property type="molecule type" value="Genomic_DNA"/>
</dbReference>
<organism evidence="1 2">
    <name type="scientific">Allacma fusca</name>
    <dbReference type="NCBI Taxonomy" id="39272"/>
    <lineage>
        <taxon>Eukaryota</taxon>
        <taxon>Metazoa</taxon>
        <taxon>Ecdysozoa</taxon>
        <taxon>Arthropoda</taxon>
        <taxon>Hexapoda</taxon>
        <taxon>Collembola</taxon>
        <taxon>Symphypleona</taxon>
        <taxon>Sminthuridae</taxon>
        <taxon>Allacma</taxon>
    </lineage>
</organism>
<sequence length="15" mass="1627">EITLDCQGKDSGVFD</sequence>
<keyword evidence="2" id="KW-1185">Reference proteome</keyword>
<proteinExistence type="predicted"/>
<reference evidence="1" key="1">
    <citation type="submission" date="2021-06" db="EMBL/GenBank/DDBJ databases">
        <authorList>
            <person name="Hodson N. C."/>
            <person name="Mongue J. A."/>
            <person name="Jaron S. K."/>
        </authorList>
    </citation>
    <scope>NUCLEOTIDE SEQUENCE</scope>
</reference>
<comment type="caution">
    <text evidence="1">The sequence shown here is derived from an EMBL/GenBank/DDBJ whole genome shotgun (WGS) entry which is preliminary data.</text>
</comment>
<dbReference type="Proteomes" id="UP000708208">
    <property type="component" value="Unassembled WGS sequence"/>
</dbReference>
<feature type="non-terminal residue" evidence="1">
    <location>
        <position position="1"/>
    </location>
</feature>
<evidence type="ECO:0000313" key="1">
    <source>
        <dbReference type="EMBL" id="CAG7827716.1"/>
    </source>
</evidence>
<evidence type="ECO:0000313" key="2">
    <source>
        <dbReference type="Proteomes" id="UP000708208"/>
    </source>
</evidence>
<protein>
    <submittedName>
        <fullName evidence="1">Uncharacterized protein</fullName>
    </submittedName>
</protein>
<gene>
    <name evidence="1" type="ORF">AFUS01_LOCUS37684</name>
</gene>
<accession>A0A8J2L4H4</accession>
<name>A0A8J2L4H4_9HEXA</name>